<dbReference type="SUPFAM" id="SSF51197">
    <property type="entry name" value="Clavaminate synthase-like"/>
    <property type="match status" value="1"/>
</dbReference>
<evidence type="ECO:0000256" key="2">
    <source>
        <dbReference type="ARBA" id="ARBA00012720"/>
    </source>
</evidence>
<dbReference type="EC" id="4.2.99.18" evidence="2"/>
<keyword evidence="11" id="KW-0804">Transcription</keyword>
<evidence type="ECO:0000256" key="17">
    <source>
        <dbReference type="ARBA" id="ARBA00050106"/>
    </source>
</evidence>
<evidence type="ECO:0000256" key="24">
    <source>
        <dbReference type="ARBA" id="ARBA00066725"/>
    </source>
</evidence>
<evidence type="ECO:0000256" key="25">
    <source>
        <dbReference type="ARBA" id="ARBA00071276"/>
    </source>
</evidence>
<evidence type="ECO:0000256" key="26">
    <source>
        <dbReference type="ARBA" id="ARBA00076476"/>
    </source>
</evidence>
<evidence type="ECO:0000256" key="18">
    <source>
        <dbReference type="ARBA" id="ARBA00050564"/>
    </source>
</evidence>
<dbReference type="GO" id="GO:0141137">
    <property type="term" value="P:positive regulation of gene expression, epigenetic"/>
    <property type="evidence" value="ECO:0007669"/>
    <property type="project" value="UniProtKB-ARBA"/>
</dbReference>
<protein>
    <recommendedName>
        <fullName evidence="25">Nucleic acid dioxygenase ALKBH1</fullName>
        <ecNumber evidence="24">1.14.11.33</ecNumber>
        <ecNumber evidence="23">1.14.11.51</ecNumber>
        <ecNumber evidence="2">4.2.99.18</ecNumber>
    </recommendedName>
    <alternativeName>
        <fullName evidence="28">Alkylated DNA repair protein alkB homolog 1</fullName>
    </alternativeName>
    <alternativeName>
        <fullName evidence="30">Alpha-ketoglutarate-dependent dioxygenase ABH1</fullName>
    </alternativeName>
    <alternativeName>
        <fullName evidence="26">DNA 6mA demethylase</fullName>
    </alternativeName>
    <alternativeName>
        <fullName evidence="27">DNA N6-methyl adenine demethylase ALKBH1</fullName>
    </alternativeName>
    <alternativeName>
        <fullName evidence="32">DNA lyase ABH1</fullName>
    </alternativeName>
    <alternativeName>
        <fullName evidence="29">DNA oxidative demethylase ALKBH1</fullName>
    </alternativeName>
    <alternativeName>
        <fullName evidence="31">mRNA N(3)-methylcytidine demethylase</fullName>
    </alternativeName>
</protein>
<evidence type="ECO:0000256" key="20">
    <source>
        <dbReference type="ARBA" id="ARBA00052237"/>
    </source>
</evidence>
<dbReference type="GO" id="GO:1990983">
    <property type="term" value="P:regulation of translational initiation by tRNA modification"/>
    <property type="evidence" value="ECO:0007669"/>
    <property type="project" value="UniProtKB-ARBA"/>
</dbReference>
<evidence type="ECO:0000256" key="34">
    <source>
        <dbReference type="SAM" id="MobiDB-lite"/>
    </source>
</evidence>
<organism evidence="36 37">
    <name type="scientific">Branchiostoma lanceolatum</name>
    <name type="common">Common lancelet</name>
    <name type="synonym">Amphioxus lanceolatum</name>
    <dbReference type="NCBI Taxonomy" id="7740"/>
    <lineage>
        <taxon>Eukaryota</taxon>
        <taxon>Metazoa</taxon>
        <taxon>Chordata</taxon>
        <taxon>Cephalochordata</taxon>
        <taxon>Leptocardii</taxon>
        <taxon>Amphioxiformes</taxon>
        <taxon>Branchiostomatidae</taxon>
        <taxon>Branchiostoma</taxon>
    </lineage>
</organism>
<comment type="catalytic activity">
    <reaction evidence="17">
        <text>a methylated nucleobase within DNA + 2-oxoglutarate + O2 = a nucleobase within DNA + formaldehyde + succinate + CO2</text>
        <dbReference type="Rhea" id="RHEA:30299"/>
        <dbReference type="Rhea" id="RHEA-COMP:12192"/>
        <dbReference type="Rhea" id="RHEA-COMP:12193"/>
        <dbReference type="ChEBI" id="CHEBI:15379"/>
        <dbReference type="ChEBI" id="CHEBI:16526"/>
        <dbReference type="ChEBI" id="CHEBI:16810"/>
        <dbReference type="ChEBI" id="CHEBI:16842"/>
        <dbReference type="ChEBI" id="CHEBI:30031"/>
        <dbReference type="ChEBI" id="CHEBI:32875"/>
        <dbReference type="ChEBI" id="CHEBI:64428"/>
        <dbReference type="EC" id="1.14.11.33"/>
    </reaction>
</comment>
<dbReference type="PANTHER" id="PTHR16557">
    <property type="entry name" value="ALKYLATED DNA REPAIR PROTEIN ALKB-RELATED"/>
    <property type="match status" value="1"/>
</dbReference>
<evidence type="ECO:0000256" key="8">
    <source>
        <dbReference type="ARBA" id="ARBA00023002"/>
    </source>
</evidence>
<dbReference type="GO" id="GO:0008198">
    <property type="term" value="F:ferrous iron binding"/>
    <property type="evidence" value="ECO:0007669"/>
    <property type="project" value="TreeGrafter"/>
</dbReference>
<dbReference type="GO" id="GO:0005634">
    <property type="term" value="C:nucleus"/>
    <property type="evidence" value="ECO:0007669"/>
    <property type="project" value="UniProtKB-SubCell"/>
</dbReference>
<dbReference type="InterPro" id="IPR004574">
    <property type="entry name" value="Alkb"/>
</dbReference>
<name>A0A8J9ZUA0_BRALA</name>
<keyword evidence="7" id="KW-0223">Dioxygenase</keyword>
<keyword evidence="14" id="KW-0539">Nucleus</keyword>
<comment type="catalytic activity">
    <reaction evidence="21">
        <text>an N(6)-methyl-2'-deoxyadenosine in DNA + 2-oxoglutarate + O2 = a 2'-deoxyadenosine in DNA + formaldehyde + succinate + CO2</text>
        <dbReference type="Rhea" id="RHEA:49524"/>
        <dbReference type="Rhea" id="RHEA-COMP:12418"/>
        <dbReference type="Rhea" id="RHEA-COMP:12419"/>
        <dbReference type="ChEBI" id="CHEBI:15379"/>
        <dbReference type="ChEBI" id="CHEBI:16526"/>
        <dbReference type="ChEBI" id="CHEBI:16810"/>
        <dbReference type="ChEBI" id="CHEBI:16842"/>
        <dbReference type="ChEBI" id="CHEBI:30031"/>
        <dbReference type="ChEBI" id="CHEBI:90615"/>
        <dbReference type="ChEBI" id="CHEBI:90616"/>
        <dbReference type="EC" id="1.14.11.51"/>
    </reaction>
</comment>
<evidence type="ECO:0000256" key="14">
    <source>
        <dbReference type="ARBA" id="ARBA00023242"/>
    </source>
</evidence>
<comment type="subcellular location">
    <subcellularLocation>
        <location evidence="1">Nucleus</location>
    </subcellularLocation>
</comment>
<dbReference type="AlphaFoldDB" id="A0A8J9ZUA0"/>
<dbReference type="InterPro" id="IPR027450">
    <property type="entry name" value="AlkB-like"/>
</dbReference>
<evidence type="ECO:0000256" key="30">
    <source>
        <dbReference type="ARBA" id="ARBA00080338"/>
    </source>
</evidence>
<evidence type="ECO:0000256" key="5">
    <source>
        <dbReference type="ARBA" id="ARBA00022800"/>
    </source>
</evidence>
<evidence type="ECO:0000256" key="23">
    <source>
        <dbReference type="ARBA" id="ARBA00066586"/>
    </source>
</evidence>
<evidence type="ECO:0000256" key="21">
    <source>
        <dbReference type="ARBA" id="ARBA00052866"/>
    </source>
</evidence>
<evidence type="ECO:0000256" key="7">
    <source>
        <dbReference type="ARBA" id="ARBA00022964"/>
    </source>
</evidence>
<dbReference type="GO" id="GO:0005737">
    <property type="term" value="C:cytoplasm"/>
    <property type="evidence" value="ECO:0007669"/>
    <property type="project" value="TreeGrafter"/>
</dbReference>
<dbReference type="InterPro" id="IPR005123">
    <property type="entry name" value="Oxoglu/Fe-dep_dioxygenase_dom"/>
</dbReference>
<keyword evidence="9 33" id="KW-0408">Iron</keyword>
<evidence type="ECO:0000256" key="11">
    <source>
        <dbReference type="ARBA" id="ARBA00023163"/>
    </source>
</evidence>
<dbReference type="GO" id="GO:0035516">
    <property type="term" value="F:broad specificity oxidative DNA demethylase activity"/>
    <property type="evidence" value="ECO:0007669"/>
    <property type="project" value="UniProtKB-EC"/>
</dbReference>
<dbReference type="EC" id="1.14.11.51" evidence="23"/>
<feature type="domain" description="Fe2OG dioxygenase" evidence="35">
    <location>
        <begin position="228"/>
        <end position="362"/>
    </location>
</feature>
<comment type="subunit">
    <text evidence="22">Monomer. Interacts with DNAJB6.</text>
</comment>
<evidence type="ECO:0000256" key="15">
    <source>
        <dbReference type="ARBA" id="ARBA00023268"/>
    </source>
</evidence>
<dbReference type="OrthoDB" id="6614653at2759"/>
<evidence type="ECO:0000256" key="31">
    <source>
        <dbReference type="ARBA" id="ARBA00080514"/>
    </source>
</evidence>
<evidence type="ECO:0000256" key="27">
    <source>
        <dbReference type="ARBA" id="ARBA00076973"/>
    </source>
</evidence>
<dbReference type="EC" id="1.14.11.33" evidence="24"/>
<evidence type="ECO:0000256" key="3">
    <source>
        <dbReference type="ARBA" id="ARBA00022723"/>
    </source>
</evidence>
<reference evidence="36" key="1">
    <citation type="submission" date="2022-01" db="EMBL/GenBank/DDBJ databases">
        <authorList>
            <person name="Braso-Vives M."/>
        </authorList>
    </citation>
    <scope>NUCLEOTIDE SEQUENCE</scope>
</reference>
<accession>A0A8J9ZUA0</accession>
<keyword evidence="6" id="KW-0810">Translation regulation</keyword>
<keyword evidence="10" id="KW-0805">Transcription regulation</keyword>
<evidence type="ECO:0000256" key="10">
    <source>
        <dbReference type="ARBA" id="ARBA00023015"/>
    </source>
</evidence>
<keyword evidence="13" id="KW-0456">Lyase</keyword>
<keyword evidence="12" id="KW-0234">DNA repair</keyword>
<evidence type="ECO:0000256" key="28">
    <source>
        <dbReference type="ARBA" id="ARBA00077991"/>
    </source>
</evidence>
<dbReference type="Gene3D" id="2.60.120.590">
    <property type="entry name" value="Alpha-ketoglutarate-dependent dioxygenase AlkB-like"/>
    <property type="match status" value="1"/>
</dbReference>
<feature type="compositionally biased region" description="Basic and acidic residues" evidence="34">
    <location>
        <begin position="371"/>
        <end position="390"/>
    </location>
</feature>
<sequence>MTSSTTSDLYFLPFDPASLTFGVSFPLTSCHSNNCRCTVTPSETSYERQWFGICFIAKACLLQRFERIIDYYSHFFQVFPVDIDPKNITDQESLTRLGLLHPSEWRVFGLEGFLGFLFILNPWRKGSQRYWVTRCLRDYPCKPNVTNLDKLQHGVDNVWKEGYSEYRLQQGKKTQPKTLLHKLRWTTLGYHYDWDKKQYHQERYTEFPPDLSQLSTHVAQSLGFPHYKPESAIVNYYGLDSQLGGHVDHQELDYSKPIISFSFGQTAIFLLGGKTKSVKPTAMFLQNGDIMVMSGDTRLAYHGVPKILKPPIVGLLPEGLCEDERREGLHDSMLPSAMEETWEQSALFMEECRINITVRQVVAEGKGFGKRSCDDESQTEPKRTKEAQGS</sequence>
<keyword evidence="37" id="KW-1185">Reference proteome</keyword>
<dbReference type="PROSITE" id="PS51471">
    <property type="entry name" value="FE2OG_OXY"/>
    <property type="match status" value="1"/>
</dbReference>
<dbReference type="EMBL" id="OV696689">
    <property type="protein sequence ID" value="CAH1263736.1"/>
    <property type="molecule type" value="Genomic_DNA"/>
</dbReference>
<evidence type="ECO:0000256" key="19">
    <source>
        <dbReference type="ARBA" id="ARBA00052138"/>
    </source>
</evidence>
<dbReference type="Pfam" id="PF13532">
    <property type="entry name" value="2OG-FeII_Oxy_2"/>
    <property type="match status" value="1"/>
</dbReference>
<evidence type="ECO:0000256" key="9">
    <source>
        <dbReference type="ARBA" id="ARBA00023004"/>
    </source>
</evidence>
<evidence type="ECO:0000256" key="33">
    <source>
        <dbReference type="PIRSR" id="PIRSR604574-2"/>
    </source>
</evidence>
<evidence type="ECO:0000256" key="32">
    <source>
        <dbReference type="ARBA" id="ARBA00081604"/>
    </source>
</evidence>
<feature type="region of interest" description="Disordered" evidence="34">
    <location>
        <begin position="367"/>
        <end position="390"/>
    </location>
</feature>
<evidence type="ECO:0000259" key="35">
    <source>
        <dbReference type="PROSITE" id="PS51471"/>
    </source>
</evidence>
<dbReference type="GO" id="GO:0006281">
    <property type="term" value="P:DNA repair"/>
    <property type="evidence" value="ECO:0007669"/>
    <property type="project" value="UniProtKB-KW"/>
</dbReference>
<comment type="catalytic activity">
    <reaction evidence="19">
        <text>N(1)-methyladenosine(58) in tRNA + 2-oxoglutarate + O2 = adenosine(58) in tRNA + formaldehyde + succinate + CO2</text>
        <dbReference type="Rhea" id="RHEA:79019"/>
        <dbReference type="Rhea" id="RHEA-COMP:10365"/>
        <dbReference type="Rhea" id="RHEA-COMP:10366"/>
        <dbReference type="ChEBI" id="CHEBI:15379"/>
        <dbReference type="ChEBI" id="CHEBI:16526"/>
        <dbReference type="ChEBI" id="CHEBI:16810"/>
        <dbReference type="ChEBI" id="CHEBI:16842"/>
        <dbReference type="ChEBI" id="CHEBI:30031"/>
        <dbReference type="ChEBI" id="CHEBI:74411"/>
        <dbReference type="ChEBI" id="CHEBI:74491"/>
    </reaction>
</comment>
<dbReference type="GO" id="GO:0141131">
    <property type="term" value="F:DNA N6-methyladenine demethylase activity"/>
    <property type="evidence" value="ECO:0007669"/>
    <property type="project" value="UniProtKB-EC"/>
</dbReference>
<keyword evidence="8" id="KW-0560">Oxidoreductase</keyword>
<dbReference type="GO" id="GO:0035513">
    <property type="term" value="P:oxidative RNA demethylation"/>
    <property type="evidence" value="ECO:0007669"/>
    <property type="project" value="TreeGrafter"/>
</dbReference>
<feature type="binding site" evidence="33">
    <location>
        <position position="246"/>
    </location>
    <ligand>
        <name>Fe cation</name>
        <dbReference type="ChEBI" id="CHEBI:24875"/>
        <note>catalytic</note>
    </ligand>
</feature>
<feature type="binding site" evidence="33">
    <location>
        <position position="248"/>
    </location>
    <ligand>
        <name>Fe cation</name>
        <dbReference type="ChEBI" id="CHEBI:24875"/>
        <note>catalytic</note>
    </ligand>
</feature>
<gene>
    <name evidence="36" type="primary">ALKBH1</name>
    <name evidence="36" type="ORF">BLAG_LOCUS18334</name>
</gene>
<proteinExistence type="predicted"/>
<dbReference type="Proteomes" id="UP000838412">
    <property type="component" value="Chromosome 4"/>
</dbReference>
<dbReference type="FunFam" id="2.60.120.590:FF:000006">
    <property type="entry name" value="AlkB homolog 1, histone H2A dioxygenase"/>
    <property type="match status" value="1"/>
</dbReference>
<evidence type="ECO:0000256" key="16">
    <source>
        <dbReference type="ARBA" id="ARBA00047457"/>
    </source>
</evidence>
<evidence type="ECO:0000256" key="29">
    <source>
        <dbReference type="ARBA" id="ARBA00079723"/>
    </source>
</evidence>
<evidence type="ECO:0000256" key="22">
    <source>
        <dbReference type="ARBA" id="ARBA00063554"/>
    </source>
</evidence>
<dbReference type="PANTHER" id="PTHR16557:SF2">
    <property type="entry name" value="NUCLEIC ACID DIOXYGENASE ALKBH1"/>
    <property type="match status" value="1"/>
</dbReference>
<evidence type="ECO:0000256" key="6">
    <source>
        <dbReference type="ARBA" id="ARBA00022845"/>
    </source>
</evidence>
<keyword evidence="5" id="KW-0692">RNA repair</keyword>
<comment type="catalytic activity">
    <reaction evidence="16">
        <text>an N(1)-methyladenosine in tRNA + 2-oxoglutarate + O2 = an adenosine in tRNA + formaldehyde + succinate + CO2</text>
        <dbReference type="Rhea" id="RHEA:54576"/>
        <dbReference type="Rhea" id="RHEA-COMP:10242"/>
        <dbReference type="Rhea" id="RHEA-COMP:12312"/>
        <dbReference type="ChEBI" id="CHEBI:15379"/>
        <dbReference type="ChEBI" id="CHEBI:16526"/>
        <dbReference type="ChEBI" id="CHEBI:16810"/>
        <dbReference type="ChEBI" id="CHEBI:16842"/>
        <dbReference type="ChEBI" id="CHEBI:30031"/>
        <dbReference type="ChEBI" id="CHEBI:74411"/>
        <dbReference type="ChEBI" id="CHEBI:74491"/>
    </reaction>
</comment>
<evidence type="ECO:0000313" key="36">
    <source>
        <dbReference type="EMBL" id="CAH1263736.1"/>
    </source>
</evidence>
<dbReference type="GO" id="GO:0140078">
    <property type="term" value="F:class I DNA-(apurinic or apyrimidinic site) endonuclease activity"/>
    <property type="evidence" value="ECO:0007669"/>
    <property type="project" value="UniProtKB-EC"/>
</dbReference>
<comment type="cofactor">
    <cofactor evidence="33">
        <name>Fe(2+)</name>
        <dbReference type="ChEBI" id="CHEBI:29033"/>
    </cofactor>
    <text evidence="33">Binds 1 Fe(2+) ion per subunit.</text>
</comment>
<evidence type="ECO:0000256" key="4">
    <source>
        <dbReference type="ARBA" id="ARBA00022763"/>
    </source>
</evidence>
<evidence type="ECO:0000256" key="1">
    <source>
        <dbReference type="ARBA" id="ARBA00004123"/>
    </source>
</evidence>
<comment type="catalytic activity">
    <reaction evidence="18">
        <text>5-methylcytidine(34) in mitochondrial tRNA(Met) + 2 2-oxoglutarate + 2 O2 = 5-formylcytidine(34) in mitochondrial tRNA(Met) + 2 succinate + 2 CO2 + H2O</text>
        <dbReference type="Rhea" id="RHEA:54144"/>
        <dbReference type="Rhea" id="RHEA-COMP:13808"/>
        <dbReference type="Rhea" id="RHEA-COMP:13809"/>
        <dbReference type="ChEBI" id="CHEBI:15377"/>
        <dbReference type="ChEBI" id="CHEBI:15379"/>
        <dbReference type="ChEBI" id="CHEBI:16526"/>
        <dbReference type="ChEBI" id="CHEBI:16810"/>
        <dbReference type="ChEBI" id="CHEBI:30031"/>
        <dbReference type="ChEBI" id="CHEBI:74483"/>
        <dbReference type="ChEBI" id="CHEBI:138075"/>
    </reaction>
</comment>
<keyword evidence="15" id="KW-0511">Multifunctional enzyme</keyword>
<evidence type="ECO:0000256" key="12">
    <source>
        <dbReference type="ARBA" id="ARBA00023204"/>
    </source>
</evidence>
<dbReference type="GO" id="GO:0035515">
    <property type="term" value="F:oxidative RNA demethylase activity"/>
    <property type="evidence" value="ECO:0007669"/>
    <property type="project" value="TreeGrafter"/>
</dbReference>
<keyword evidence="4" id="KW-0227">DNA damage</keyword>
<feature type="binding site" evidence="33">
    <location>
        <position position="302"/>
    </location>
    <ligand>
        <name>Fe cation</name>
        <dbReference type="ChEBI" id="CHEBI:24875"/>
        <note>catalytic</note>
    </ligand>
</feature>
<evidence type="ECO:0000256" key="13">
    <source>
        <dbReference type="ARBA" id="ARBA00023239"/>
    </source>
</evidence>
<evidence type="ECO:0000313" key="37">
    <source>
        <dbReference type="Proteomes" id="UP000838412"/>
    </source>
</evidence>
<dbReference type="GO" id="GO:0042245">
    <property type="term" value="P:RNA repair"/>
    <property type="evidence" value="ECO:0007669"/>
    <property type="project" value="UniProtKB-KW"/>
</dbReference>
<comment type="catalytic activity">
    <reaction evidence="20">
        <text>an N(3)-methylcytidine in mRNA + 2-oxoglutarate + O2 = a cytidine in mRNA + formaldehyde + succinate + CO2</text>
        <dbReference type="Rhea" id="RHEA:60920"/>
        <dbReference type="Rhea" id="RHEA-COMP:15145"/>
        <dbReference type="Rhea" id="RHEA-COMP:15713"/>
        <dbReference type="ChEBI" id="CHEBI:15379"/>
        <dbReference type="ChEBI" id="CHEBI:16526"/>
        <dbReference type="ChEBI" id="CHEBI:16810"/>
        <dbReference type="ChEBI" id="CHEBI:16842"/>
        <dbReference type="ChEBI" id="CHEBI:30031"/>
        <dbReference type="ChEBI" id="CHEBI:74894"/>
        <dbReference type="ChEBI" id="CHEBI:82748"/>
    </reaction>
    <physiologicalReaction direction="left-to-right" evidence="20">
        <dbReference type="Rhea" id="RHEA:60921"/>
    </physiologicalReaction>
</comment>
<keyword evidence="3 33" id="KW-0479">Metal-binding</keyword>
<dbReference type="InterPro" id="IPR037151">
    <property type="entry name" value="AlkB-like_sf"/>
</dbReference>